<dbReference type="AlphaFoldDB" id="A0A0F9WGD8"/>
<reference evidence="7" key="1">
    <citation type="journal article" date="2015" name="Nature">
        <title>Complex archaea that bridge the gap between prokaryotes and eukaryotes.</title>
        <authorList>
            <person name="Spang A."/>
            <person name="Saw J.H."/>
            <person name="Jorgensen S.L."/>
            <person name="Zaremba-Niedzwiedzka K."/>
            <person name="Martijn J."/>
            <person name="Lind A.E."/>
            <person name="van Eijk R."/>
            <person name="Schleper C."/>
            <person name="Guy L."/>
            <person name="Ettema T.J."/>
        </authorList>
    </citation>
    <scope>NUCLEOTIDE SEQUENCE</scope>
</reference>
<evidence type="ECO:0000256" key="3">
    <source>
        <dbReference type="ARBA" id="ARBA00023157"/>
    </source>
</evidence>
<dbReference type="EMBL" id="LAZR01000002">
    <property type="protein sequence ID" value="KKO11543.1"/>
    <property type="molecule type" value="Genomic_DNA"/>
</dbReference>
<dbReference type="CDD" id="cd02966">
    <property type="entry name" value="TlpA_like_family"/>
    <property type="match status" value="1"/>
</dbReference>
<dbReference type="GO" id="GO:0017004">
    <property type="term" value="P:cytochrome complex assembly"/>
    <property type="evidence" value="ECO:0007669"/>
    <property type="project" value="UniProtKB-KW"/>
</dbReference>
<keyword evidence="2" id="KW-0201">Cytochrome c-type biogenesis</keyword>
<keyword evidence="4" id="KW-0676">Redox-active center</keyword>
<dbReference type="GO" id="GO:0042158">
    <property type="term" value="P:lipoprotein biosynthetic process"/>
    <property type="evidence" value="ECO:0007669"/>
    <property type="project" value="InterPro"/>
</dbReference>
<name>A0A0F9WGD8_9ZZZZ</name>
<protein>
    <recommendedName>
        <fullName evidence="6">Thioredoxin domain-containing protein</fullName>
    </recommendedName>
</protein>
<feature type="transmembrane region" description="Helical" evidence="5">
    <location>
        <begin position="79"/>
        <end position="96"/>
    </location>
</feature>
<dbReference type="SUPFAM" id="SSF52833">
    <property type="entry name" value="Thioredoxin-like"/>
    <property type="match status" value="1"/>
</dbReference>
<evidence type="ECO:0000259" key="6">
    <source>
        <dbReference type="PROSITE" id="PS51352"/>
    </source>
</evidence>
<dbReference type="GO" id="GO:0030313">
    <property type="term" value="C:cell envelope"/>
    <property type="evidence" value="ECO:0007669"/>
    <property type="project" value="UniProtKB-SubCell"/>
</dbReference>
<gene>
    <name evidence="7" type="ORF">LCGC14_0010360</name>
</gene>
<dbReference type="GO" id="GO:0016491">
    <property type="term" value="F:oxidoreductase activity"/>
    <property type="evidence" value="ECO:0007669"/>
    <property type="project" value="InterPro"/>
</dbReference>
<accession>A0A0F9WGD8</accession>
<dbReference type="InterPro" id="IPR036249">
    <property type="entry name" value="Thioredoxin-like_sf"/>
</dbReference>
<keyword evidence="5" id="KW-0812">Transmembrane</keyword>
<dbReference type="GO" id="GO:0008961">
    <property type="term" value="F:phosphatidylglycerol-prolipoprotein diacylglyceryl transferase activity"/>
    <property type="evidence" value="ECO:0007669"/>
    <property type="project" value="InterPro"/>
</dbReference>
<dbReference type="Pfam" id="PF08534">
    <property type="entry name" value="Redoxin"/>
    <property type="match status" value="1"/>
</dbReference>
<comment type="subcellular location">
    <subcellularLocation>
        <location evidence="1">Cell envelope</location>
    </subcellularLocation>
</comment>
<evidence type="ECO:0000256" key="5">
    <source>
        <dbReference type="SAM" id="Phobius"/>
    </source>
</evidence>
<sequence length="266" mass="28889">MFEVAGPLALSVERLLVLAGVAIALLVGWLVSRRHGHHPAPTLGIMLVLGFVSARLVFVLIYLDDYLVEPLSVFDIGDGGMHFMAGITAAAAFALYRGWQQPDLRRPLTLAVLSGGTAWAIGTLSITQQQEPLPALPPVALTTLAGDSLNLQALNDRPLVVNLWATWCVPCRREMPVLAAAQQRHTEVRFVFINQAESAGQITDYLADEDLELDNVLLDASAVSGRLLNTRGLPSTYFFDANGNMIDFHVGELSGPGLSQQLRRLR</sequence>
<dbReference type="InterPro" id="IPR013740">
    <property type="entry name" value="Redoxin"/>
</dbReference>
<dbReference type="Pfam" id="PF01790">
    <property type="entry name" value="LGT"/>
    <property type="match status" value="1"/>
</dbReference>
<evidence type="ECO:0000256" key="2">
    <source>
        <dbReference type="ARBA" id="ARBA00022748"/>
    </source>
</evidence>
<dbReference type="PROSITE" id="PS51352">
    <property type="entry name" value="THIOREDOXIN_2"/>
    <property type="match status" value="1"/>
</dbReference>
<dbReference type="InterPro" id="IPR001640">
    <property type="entry name" value="Lgt"/>
</dbReference>
<comment type="caution">
    <text evidence="7">The sequence shown here is derived from an EMBL/GenBank/DDBJ whole genome shotgun (WGS) entry which is preliminary data.</text>
</comment>
<proteinExistence type="predicted"/>
<keyword evidence="5" id="KW-0472">Membrane</keyword>
<evidence type="ECO:0000313" key="7">
    <source>
        <dbReference type="EMBL" id="KKO11543.1"/>
    </source>
</evidence>
<feature type="transmembrane region" description="Helical" evidence="5">
    <location>
        <begin position="43"/>
        <end position="63"/>
    </location>
</feature>
<dbReference type="InterPro" id="IPR013766">
    <property type="entry name" value="Thioredoxin_domain"/>
</dbReference>
<dbReference type="PROSITE" id="PS00194">
    <property type="entry name" value="THIOREDOXIN_1"/>
    <property type="match status" value="1"/>
</dbReference>
<dbReference type="InterPro" id="IPR050553">
    <property type="entry name" value="Thioredoxin_ResA/DsbE_sf"/>
</dbReference>
<dbReference type="InterPro" id="IPR017937">
    <property type="entry name" value="Thioredoxin_CS"/>
</dbReference>
<dbReference type="PANTHER" id="PTHR42852:SF6">
    <property type="entry name" value="THIOL:DISULFIDE INTERCHANGE PROTEIN DSBE"/>
    <property type="match status" value="1"/>
</dbReference>
<evidence type="ECO:0000256" key="4">
    <source>
        <dbReference type="ARBA" id="ARBA00023284"/>
    </source>
</evidence>
<feature type="domain" description="Thioredoxin" evidence="6">
    <location>
        <begin position="130"/>
        <end position="266"/>
    </location>
</feature>
<evidence type="ECO:0000256" key="1">
    <source>
        <dbReference type="ARBA" id="ARBA00004196"/>
    </source>
</evidence>
<dbReference type="GO" id="GO:0005886">
    <property type="term" value="C:plasma membrane"/>
    <property type="evidence" value="ECO:0007669"/>
    <property type="project" value="InterPro"/>
</dbReference>
<keyword evidence="3" id="KW-1015">Disulfide bond</keyword>
<dbReference type="Gene3D" id="3.40.30.10">
    <property type="entry name" value="Glutaredoxin"/>
    <property type="match status" value="1"/>
</dbReference>
<organism evidence="7">
    <name type="scientific">marine sediment metagenome</name>
    <dbReference type="NCBI Taxonomy" id="412755"/>
    <lineage>
        <taxon>unclassified sequences</taxon>
        <taxon>metagenomes</taxon>
        <taxon>ecological metagenomes</taxon>
    </lineage>
</organism>
<keyword evidence="5" id="KW-1133">Transmembrane helix</keyword>
<feature type="transmembrane region" description="Helical" evidence="5">
    <location>
        <begin position="12"/>
        <end position="31"/>
    </location>
</feature>
<dbReference type="PANTHER" id="PTHR42852">
    <property type="entry name" value="THIOL:DISULFIDE INTERCHANGE PROTEIN DSBE"/>
    <property type="match status" value="1"/>
</dbReference>